<evidence type="ECO:0000256" key="5">
    <source>
        <dbReference type="ARBA" id="ARBA00022692"/>
    </source>
</evidence>
<comment type="function">
    <text evidence="9">Part of the tripartite ATP-independent periplasmic (TRAP) transport system.</text>
</comment>
<protein>
    <recommendedName>
        <fullName evidence="9">TRAP transporter small permease protein</fullName>
    </recommendedName>
</protein>
<comment type="subcellular location">
    <subcellularLocation>
        <location evidence="1 9">Cell inner membrane</location>
        <topology evidence="1 9">Multi-pass membrane protein</topology>
    </subcellularLocation>
</comment>
<evidence type="ECO:0000256" key="6">
    <source>
        <dbReference type="ARBA" id="ARBA00022989"/>
    </source>
</evidence>
<keyword evidence="12" id="KW-1185">Reference proteome</keyword>
<proteinExistence type="inferred from homology"/>
<evidence type="ECO:0000256" key="1">
    <source>
        <dbReference type="ARBA" id="ARBA00004429"/>
    </source>
</evidence>
<evidence type="ECO:0000256" key="9">
    <source>
        <dbReference type="RuleBase" id="RU369079"/>
    </source>
</evidence>
<feature type="domain" description="Tripartite ATP-independent periplasmic transporters DctQ component" evidence="10">
    <location>
        <begin position="26"/>
        <end position="160"/>
    </location>
</feature>
<evidence type="ECO:0000256" key="8">
    <source>
        <dbReference type="ARBA" id="ARBA00038436"/>
    </source>
</evidence>
<dbReference type="InterPro" id="IPR055348">
    <property type="entry name" value="DctQ"/>
</dbReference>
<sequence>MVFWKAIDRLEGGLASVGAGLCLFLIMMITVIGVLGRYLLGMDLIPGGYNMIERMLFPLLVFWAVPLGHRQGTFPRFDILADKLSPGWARAVAVLVLTVEIVIFAVLLWYLWQFAWDAAQSARQMQIGTRLWPVWPVMLMMPLAFALMLLEMVRLWWEALAGRQAGAGDVETSG</sequence>
<feature type="transmembrane region" description="Helical" evidence="9">
    <location>
        <begin position="12"/>
        <end position="39"/>
    </location>
</feature>
<name>A0ABQ6Y6S3_9GAMM</name>
<dbReference type="Pfam" id="PF04290">
    <property type="entry name" value="DctQ"/>
    <property type="match status" value="1"/>
</dbReference>
<comment type="caution">
    <text evidence="9">Lacks conserved residue(s) required for the propagation of feature annotation.</text>
</comment>
<dbReference type="PANTHER" id="PTHR35011">
    <property type="entry name" value="2,3-DIKETO-L-GULONATE TRAP TRANSPORTER SMALL PERMEASE PROTEIN YIAM"/>
    <property type="match status" value="1"/>
</dbReference>
<gene>
    <name evidence="11" type="ORF">A6D6_02590</name>
</gene>
<keyword evidence="6 9" id="KW-1133">Transmembrane helix</keyword>
<evidence type="ECO:0000256" key="7">
    <source>
        <dbReference type="ARBA" id="ARBA00023136"/>
    </source>
</evidence>
<dbReference type="RefSeq" id="WP_133489847.1">
    <property type="nucleotide sequence ID" value="NZ_AQPF01000021.1"/>
</dbReference>
<evidence type="ECO:0000256" key="2">
    <source>
        <dbReference type="ARBA" id="ARBA00022448"/>
    </source>
</evidence>
<keyword evidence="4 9" id="KW-0997">Cell inner membrane</keyword>
<keyword evidence="7 9" id="KW-0472">Membrane</keyword>
<accession>A0ABQ6Y6S3</accession>
<dbReference type="PANTHER" id="PTHR35011:SF10">
    <property type="entry name" value="TRAP TRANSPORTER SMALL PERMEASE PROTEIN"/>
    <property type="match status" value="1"/>
</dbReference>
<evidence type="ECO:0000313" key="12">
    <source>
        <dbReference type="Proteomes" id="UP000771797"/>
    </source>
</evidence>
<evidence type="ECO:0000256" key="3">
    <source>
        <dbReference type="ARBA" id="ARBA00022475"/>
    </source>
</evidence>
<comment type="similarity">
    <text evidence="8 9">Belongs to the TRAP transporter small permease family.</text>
</comment>
<keyword evidence="5 9" id="KW-0812">Transmembrane</keyword>
<dbReference type="Proteomes" id="UP000771797">
    <property type="component" value="Unassembled WGS sequence"/>
</dbReference>
<reference evidence="11 12" key="1">
    <citation type="submission" date="2012-09" db="EMBL/GenBank/DDBJ databases">
        <title>Genome Sequence of alkane-degrading Bacterium Alcanivorax sp. 6-D-6.</title>
        <authorList>
            <person name="Lai Q."/>
            <person name="Shao Z."/>
        </authorList>
    </citation>
    <scope>NUCLEOTIDE SEQUENCE [LARGE SCALE GENOMIC DNA]</scope>
    <source>
        <strain evidence="11 12">6-D-6</strain>
    </source>
</reference>
<comment type="caution">
    <text evidence="11">The sequence shown here is derived from an EMBL/GenBank/DDBJ whole genome shotgun (WGS) entry which is preliminary data.</text>
</comment>
<evidence type="ECO:0000259" key="10">
    <source>
        <dbReference type="Pfam" id="PF04290"/>
    </source>
</evidence>
<organism evidence="11 12">
    <name type="scientific">Alcanivorax xiamenensis</name>
    <dbReference type="NCBI Taxonomy" id="1177156"/>
    <lineage>
        <taxon>Bacteria</taxon>
        <taxon>Pseudomonadati</taxon>
        <taxon>Pseudomonadota</taxon>
        <taxon>Gammaproteobacteria</taxon>
        <taxon>Oceanospirillales</taxon>
        <taxon>Alcanivoracaceae</taxon>
        <taxon>Alcanivorax</taxon>
    </lineage>
</organism>
<comment type="subunit">
    <text evidence="9">The complex comprises the extracytoplasmic solute receptor protein and the two transmembrane proteins.</text>
</comment>
<keyword evidence="3" id="KW-1003">Cell membrane</keyword>
<keyword evidence="2 9" id="KW-0813">Transport</keyword>
<evidence type="ECO:0000313" key="11">
    <source>
        <dbReference type="EMBL" id="KAF0805080.1"/>
    </source>
</evidence>
<evidence type="ECO:0000256" key="4">
    <source>
        <dbReference type="ARBA" id="ARBA00022519"/>
    </source>
</evidence>
<feature type="transmembrane region" description="Helical" evidence="9">
    <location>
        <begin position="132"/>
        <end position="150"/>
    </location>
</feature>
<dbReference type="InterPro" id="IPR007387">
    <property type="entry name" value="TRAP_DctQ"/>
</dbReference>
<feature type="transmembrane region" description="Helical" evidence="9">
    <location>
        <begin position="88"/>
        <end position="112"/>
    </location>
</feature>
<dbReference type="EMBL" id="AQPF01000021">
    <property type="protein sequence ID" value="KAF0805080.1"/>
    <property type="molecule type" value="Genomic_DNA"/>
</dbReference>